<dbReference type="CDD" id="cd07247">
    <property type="entry name" value="SgaA_N_like"/>
    <property type="match status" value="2"/>
</dbReference>
<dbReference type="Pfam" id="PF00903">
    <property type="entry name" value="Glyoxalase"/>
    <property type="match status" value="2"/>
</dbReference>
<dbReference type="Gene3D" id="3.10.180.10">
    <property type="entry name" value="2,3-Dihydroxybiphenyl 1,2-Dioxygenase, domain 1"/>
    <property type="match status" value="2"/>
</dbReference>
<name>A0A4Z1RAL4_9GAMM</name>
<feature type="domain" description="VOC" evidence="1">
    <location>
        <begin position="141"/>
        <end position="258"/>
    </location>
</feature>
<sequence>MANTHGEWIWFELLTSDPDAAQTFYGEVLGWTARPSGMPGIDYRLLHAAGEQVGGLMRMPADMDTGPVWLGYVAVEDVDTSARAFADAGGAIHMPPTTLDGVGRMAMVTDPQGVALYVMRGASDETSTVLRQCMGAADDNALGHVVWCELTTPDPDAAIGFYAGRLGWRQEGGVPMGDLGEYRFLHAAGHCFGAVMGPVPGSERGWLFYFHVADIDRARDRLLAAGGDALQEPMEIPGGQYSLVARDPQGARFGLVGPRIAHTEDPS</sequence>
<protein>
    <submittedName>
        <fullName evidence="2">VOC family protein</fullName>
    </submittedName>
</protein>
<evidence type="ECO:0000313" key="3">
    <source>
        <dbReference type="Proteomes" id="UP000298681"/>
    </source>
</evidence>
<dbReference type="InterPro" id="IPR029068">
    <property type="entry name" value="Glyas_Bleomycin-R_OHBP_Dase"/>
</dbReference>
<keyword evidence="3" id="KW-1185">Reference proteome</keyword>
<dbReference type="AlphaFoldDB" id="A0A4Z1RAL4"/>
<dbReference type="InterPro" id="IPR004360">
    <property type="entry name" value="Glyas_Fos-R_dOase_dom"/>
</dbReference>
<organism evidence="2 3">
    <name type="scientific">Luteimonas yindakuii</name>
    <dbReference type="NCBI Taxonomy" id="2565782"/>
    <lineage>
        <taxon>Bacteria</taxon>
        <taxon>Pseudomonadati</taxon>
        <taxon>Pseudomonadota</taxon>
        <taxon>Gammaproteobacteria</taxon>
        <taxon>Lysobacterales</taxon>
        <taxon>Lysobacteraceae</taxon>
        <taxon>Luteimonas</taxon>
    </lineage>
</organism>
<dbReference type="SUPFAM" id="SSF54593">
    <property type="entry name" value="Glyoxalase/Bleomycin resistance protein/Dihydroxybiphenyl dioxygenase"/>
    <property type="match status" value="2"/>
</dbReference>
<dbReference type="RefSeq" id="WP_134675343.1">
    <property type="nucleotide sequence ID" value="NZ_SPUH01000002.1"/>
</dbReference>
<reference evidence="2 3" key="1">
    <citation type="submission" date="2019-01" db="EMBL/GenBank/DDBJ databases">
        <authorList>
            <person name="Zhang S."/>
        </authorList>
    </citation>
    <scope>NUCLEOTIDE SEQUENCE [LARGE SCALE GENOMIC DNA]</scope>
    <source>
        <strain evidence="2 3">1626</strain>
    </source>
</reference>
<accession>A0A4Z1RAL4</accession>
<dbReference type="PANTHER" id="PTHR33993:SF14">
    <property type="entry name" value="GB|AAF24581.1"/>
    <property type="match status" value="1"/>
</dbReference>
<dbReference type="InterPro" id="IPR052164">
    <property type="entry name" value="Anthracycline_SecMetBiosynth"/>
</dbReference>
<dbReference type="PANTHER" id="PTHR33993">
    <property type="entry name" value="GLYOXALASE-RELATED"/>
    <property type="match status" value="1"/>
</dbReference>
<dbReference type="InterPro" id="IPR037523">
    <property type="entry name" value="VOC_core"/>
</dbReference>
<feature type="domain" description="VOC" evidence="1">
    <location>
        <begin position="7"/>
        <end position="121"/>
    </location>
</feature>
<proteinExistence type="predicted"/>
<dbReference type="PROSITE" id="PS51819">
    <property type="entry name" value="VOC"/>
    <property type="match status" value="2"/>
</dbReference>
<dbReference type="Proteomes" id="UP000298681">
    <property type="component" value="Unassembled WGS sequence"/>
</dbReference>
<dbReference type="EMBL" id="SPUH01000002">
    <property type="protein sequence ID" value="TKS53223.1"/>
    <property type="molecule type" value="Genomic_DNA"/>
</dbReference>
<gene>
    <name evidence="2" type="ORF">E4582_13675</name>
</gene>
<evidence type="ECO:0000259" key="1">
    <source>
        <dbReference type="PROSITE" id="PS51819"/>
    </source>
</evidence>
<comment type="caution">
    <text evidence="2">The sequence shown here is derived from an EMBL/GenBank/DDBJ whole genome shotgun (WGS) entry which is preliminary data.</text>
</comment>
<evidence type="ECO:0000313" key="2">
    <source>
        <dbReference type="EMBL" id="TKS53223.1"/>
    </source>
</evidence>